<evidence type="ECO:0000256" key="1">
    <source>
        <dbReference type="SAM" id="MobiDB-lite"/>
    </source>
</evidence>
<feature type="compositionally biased region" description="Basic and acidic residues" evidence="1">
    <location>
        <begin position="97"/>
        <end position="118"/>
    </location>
</feature>
<comment type="caution">
    <text evidence="2">The sequence shown here is derived from an EMBL/GenBank/DDBJ whole genome shotgun (WGS) entry which is preliminary data.</text>
</comment>
<accession>A0ABD5REZ7</accession>
<reference evidence="2 3" key="1">
    <citation type="journal article" date="2019" name="Int. J. Syst. Evol. Microbiol.">
        <title>The Global Catalogue of Microorganisms (GCM) 10K type strain sequencing project: providing services to taxonomists for standard genome sequencing and annotation.</title>
        <authorList>
            <consortium name="The Broad Institute Genomics Platform"/>
            <consortium name="The Broad Institute Genome Sequencing Center for Infectious Disease"/>
            <person name="Wu L."/>
            <person name="Ma J."/>
        </authorList>
    </citation>
    <scope>NUCLEOTIDE SEQUENCE [LARGE SCALE GENOMIC DNA]</scope>
    <source>
        <strain evidence="2 3">CGMCC 1.12237</strain>
    </source>
</reference>
<dbReference type="SUPFAM" id="SSF52540">
    <property type="entry name" value="P-loop containing nucleoside triphosphate hydrolases"/>
    <property type="match status" value="1"/>
</dbReference>
<sequence>MADTTTAALVGATGGAGTTRLTLETAALLAREGEAVAVFDAAFATQGLGDALAGSLDPDLTGVLTEQATLAEAGVELPVAVAGGGSDPDAETDSDTEADRDGRDRGDRHVERDGRDGRVTCYPTSAPFTRLAEAKTAAAARRFETVLADAADGFDYVLCDTPPVAANQSVSAVNAVDRVGVVAPATTRGADAVASVDARLADVGVESDLVVANEGATPDPAPDAVDAGVTVPQSPTTALADAPSVATEEATLRPAVAALAGELLDADVTVSEDAESGRFDGLLSG</sequence>
<protein>
    <submittedName>
        <fullName evidence="2">ParA family protein</fullName>
    </submittedName>
</protein>
<organism evidence="2 3">
    <name type="scientific">Salinirubrum litoreum</name>
    <dbReference type="NCBI Taxonomy" id="1126234"/>
    <lineage>
        <taxon>Archaea</taxon>
        <taxon>Methanobacteriati</taxon>
        <taxon>Methanobacteriota</taxon>
        <taxon>Stenosarchaea group</taxon>
        <taxon>Halobacteria</taxon>
        <taxon>Halobacteriales</taxon>
        <taxon>Haloferacaceae</taxon>
        <taxon>Salinirubrum</taxon>
    </lineage>
</organism>
<keyword evidence="3" id="KW-1185">Reference proteome</keyword>
<proteinExistence type="predicted"/>
<dbReference type="Gene3D" id="3.40.50.300">
    <property type="entry name" value="P-loop containing nucleotide triphosphate hydrolases"/>
    <property type="match status" value="1"/>
</dbReference>
<gene>
    <name evidence="2" type="ORF">ACFPJ5_15865</name>
</gene>
<dbReference type="EMBL" id="JBHSKX010000002">
    <property type="protein sequence ID" value="MFC5368406.1"/>
    <property type="molecule type" value="Genomic_DNA"/>
</dbReference>
<evidence type="ECO:0000313" key="3">
    <source>
        <dbReference type="Proteomes" id="UP001596201"/>
    </source>
</evidence>
<dbReference type="InterPro" id="IPR027417">
    <property type="entry name" value="P-loop_NTPase"/>
</dbReference>
<dbReference type="RefSeq" id="WP_227230684.1">
    <property type="nucleotide sequence ID" value="NZ_JAJCVJ010000002.1"/>
</dbReference>
<dbReference type="Proteomes" id="UP001596201">
    <property type="component" value="Unassembled WGS sequence"/>
</dbReference>
<feature type="region of interest" description="Disordered" evidence="1">
    <location>
        <begin position="81"/>
        <end position="119"/>
    </location>
</feature>
<dbReference type="AlphaFoldDB" id="A0ABD5REZ7"/>
<name>A0ABD5REZ7_9EURY</name>
<evidence type="ECO:0000313" key="2">
    <source>
        <dbReference type="EMBL" id="MFC5368406.1"/>
    </source>
</evidence>